<accession>A0A0F8Z609</accession>
<evidence type="ECO:0000313" key="1">
    <source>
        <dbReference type="EMBL" id="KKK61829.1"/>
    </source>
</evidence>
<sequence length="70" mass="8024">IVGGMAWVPEEDMVLVDKDFDTNLDFIDWYQEHEDEFCPDCGVWFPENGGLNEDETDVLCPNQKCPGLLE</sequence>
<protein>
    <submittedName>
        <fullName evidence="1">Uncharacterized protein</fullName>
    </submittedName>
</protein>
<reference evidence="1" key="1">
    <citation type="journal article" date="2015" name="Nature">
        <title>Complex archaea that bridge the gap between prokaryotes and eukaryotes.</title>
        <authorList>
            <person name="Spang A."/>
            <person name="Saw J.H."/>
            <person name="Jorgensen S.L."/>
            <person name="Zaremba-Niedzwiedzka K."/>
            <person name="Martijn J."/>
            <person name="Lind A.E."/>
            <person name="van Eijk R."/>
            <person name="Schleper C."/>
            <person name="Guy L."/>
            <person name="Ettema T.J."/>
        </authorList>
    </citation>
    <scope>NUCLEOTIDE SEQUENCE</scope>
</reference>
<gene>
    <name evidence="1" type="ORF">LCGC14_3010380</name>
</gene>
<proteinExistence type="predicted"/>
<dbReference type="AlphaFoldDB" id="A0A0F8Z609"/>
<dbReference type="EMBL" id="LAZR01062293">
    <property type="protein sequence ID" value="KKK61829.1"/>
    <property type="molecule type" value="Genomic_DNA"/>
</dbReference>
<name>A0A0F8Z609_9ZZZZ</name>
<organism evidence="1">
    <name type="scientific">marine sediment metagenome</name>
    <dbReference type="NCBI Taxonomy" id="412755"/>
    <lineage>
        <taxon>unclassified sequences</taxon>
        <taxon>metagenomes</taxon>
        <taxon>ecological metagenomes</taxon>
    </lineage>
</organism>
<comment type="caution">
    <text evidence="1">The sequence shown here is derived from an EMBL/GenBank/DDBJ whole genome shotgun (WGS) entry which is preliminary data.</text>
</comment>
<feature type="non-terminal residue" evidence="1">
    <location>
        <position position="1"/>
    </location>
</feature>